<evidence type="ECO:0000256" key="1">
    <source>
        <dbReference type="ARBA" id="ARBA00003234"/>
    </source>
</evidence>
<feature type="binding site" evidence="11">
    <location>
        <position position="90"/>
    </location>
    <ligand>
        <name>[4Fe-4S] cluster</name>
        <dbReference type="ChEBI" id="CHEBI:49883"/>
        <label>1</label>
    </ligand>
</feature>
<dbReference type="Pfam" id="PF04055">
    <property type="entry name" value="Radical_SAM"/>
    <property type="match status" value="1"/>
</dbReference>
<evidence type="ECO:0000256" key="2">
    <source>
        <dbReference type="ARBA" id="ARBA00022485"/>
    </source>
</evidence>
<dbReference type="SMART" id="SM00729">
    <property type="entry name" value="Elp3"/>
    <property type="match status" value="1"/>
</dbReference>
<evidence type="ECO:0000256" key="3">
    <source>
        <dbReference type="ARBA" id="ARBA00022490"/>
    </source>
</evidence>
<evidence type="ECO:0000256" key="10">
    <source>
        <dbReference type="ARBA" id="ARBA00033765"/>
    </source>
</evidence>
<comment type="cofactor">
    <cofactor evidence="11">
        <name>[4Fe-4S] cluster</name>
        <dbReference type="ChEBI" id="CHEBI:49883"/>
    </cofactor>
    <text evidence="11">Binds 2 [4Fe-4S] clusters. One cluster is coordinated with 3 cysteines and an exchangeable S-adenosyl-L-methionine.</text>
</comment>
<reference evidence="15 16" key="1">
    <citation type="submission" date="2016-06" db="EMBL/GenBank/DDBJ databases">
        <title>Genome sequence of Clostridium acetireducens DSM 10703.</title>
        <authorList>
            <person name="Poehlein A."/>
            <person name="Fluechter S."/>
            <person name="Duerre P."/>
            <person name="Daniel R."/>
        </authorList>
    </citation>
    <scope>NUCLEOTIDE SEQUENCE [LARGE SCALE GENOMIC DNA]</scope>
    <source>
        <strain evidence="15 16">DSM 10703</strain>
    </source>
</reference>
<dbReference type="PANTHER" id="PTHR43020">
    <property type="entry name" value="CDK5 REGULATORY SUBUNIT-ASSOCIATED PROTEIN 1"/>
    <property type="match status" value="1"/>
</dbReference>
<dbReference type="STRING" id="1121290.CLAOCE_01090"/>
<accession>A0A1E8F2J6</accession>
<dbReference type="SFLD" id="SFLDG01082">
    <property type="entry name" value="B12-binding_domain_containing"/>
    <property type="match status" value="1"/>
</dbReference>
<dbReference type="RefSeq" id="WP_070109092.1">
    <property type="nucleotide sequence ID" value="NZ_LZFO01000001.1"/>
</dbReference>
<keyword evidence="9 11" id="KW-0411">Iron-sulfur</keyword>
<dbReference type="Gene3D" id="3.80.30.20">
    <property type="entry name" value="tm_1862 like domain"/>
    <property type="match status" value="1"/>
</dbReference>
<evidence type="ECO:0000259" key="13">
    <source>
        <dbReference type="PROSITE" id="PS51449"/>
    </source>
</evidence>
<dbReference type="NCBIfam" id="TIGR00089">
    <property type="entry name" value="MiaB/RimO family radical SAM methylthiotransferase"/>
    <property type="match status" value="1"/>
</dbReference>
<feature type="domain" description="TRAM" evidence="12">
    <location>
        <begin position="385"/>
        <end position="447"/>
    </location>
</feature>
<dbReference type="InterPro" id="IPR058240">
    <property type="entry name" value="rSAM_sf"/>
</dbReference>
<feature type="binding site" evidence="11">
    <location>
        <position position="173"/>
    </location>
    <ligand>
        <name>[4Fe-4S] cluster</name>
        <dbReference type="ChEBI" id="CHEBI:49883"/>
        <label>2</label>
        <note>4Fe-4S-S-AdoMet</note>
    </ligand>
</feature>
<dbReference type="PROSITE" id="PS01278">
    <property type="entry name" value="MTTASE_RADICAL"/>
    <property type="match status" value="1"/>
</dbReference>
<comment type="similarity">
    <text evidence="11">Belongs to the methylthiotransferase family. MiaB subfamily.</text>
</comment>
<dbReference type="FunFam" id="3.40.50.12160:FF:000006">
    <property type="entry name" value="tRNA-2-methylthio-N(6)-dimethylallyladenosine synthase"/>
    <property type="match status" value="1"/>
</dbReference>
<dbReference type="PROSITE" id="PS51918">
    <property type="entry name" value="RADICAL_SAM"/>
    <property type="match status" value="1"/>
</dbReference>
<evidence type="ECO:0000313" key="15">
    <source>
        <dbReference type="EMBL" id="OFI07761.1"/>
    </source>
</evidence>
<feature type="binding site" evidence="11">
    <location>
        <position position="166"/>
    </location>
    <ligand>
        <name>[4Fe-4S] cluster</name>
        <dbReference type="ChEBI" id="CHEBI:49883"/>
        <label>2</label>
        <note>4Fe-4S-S-AdoMet</note>
    </ligand>
</feature>
<evidence type="ECO:0000259" key="14">
    <source>
        <dbReference type="PROSITE" id="PS51918"/>
    </source>
</evidence>
<comment type="catalytic activity">
    <reaction evidence="11">
        <text>N(6)-dimethylallyladenosine(37) in tRNA + (sulfur carrier)-SH + AH2 + 2 S-adenosyl-L-methionine = 2-methylsulfanyl-N(6)-dimethylallyladenosine(37) in tRNA + (sulfur carrier)-H + 5'-deoxyadenosine + L-methionine + A + S-adenosyl-L-homocysteine + 2 H(+)</text>
        <dbReference type="Rhea" id="RHEA:37067"/>
        <dbReference type="Rhea" id="RHEA-COMP:10375"/>
        <dbReference type="Rhea" id="RHEA-COMP:10376"/>
        <dbReference type="Rhea" id="RHEA-COMP:14737"/>
        <dbReference type="Rhea" id="RHEA-COMP:14739"/>
        <dbReference type="ChEBI" id="CHEBI:13193"/>
        <dbReference type="ChEBI" id="CHEBI:15378"/>
        <dbReference type="ChEBI" id="CHEBI:17319"/>
        <dbReference type="ChEBI" id="CHEBI:17499"/>
        <dbReference type="ChEBI" id="CHEBI:29917"/>
        <dbReference type="ChEBI" id="CHEBI:57844"/>
        <dbReference type="ChEBI" id="CHEBI:57856"/>
        <dbReference type="ChEBI" id="CHEBI:59789"/>
        <dbReference type="ChEBI" id="CHEBI:64428"/>
        <dbReference type="ChEBI" id="CHEBI:74415"/>
        <dbReference type="ChEBI" id="CHEBI:74417"/>
        <dbReference type="EC" id="2.8.4.3"/>
    </reaction>
</comment>
<name>A0A1E8F2J6_9CLOT</name>
<keyword evidence="3 11" id="KW-0963">Cytoplasm</keyword>
<dbReference type="InterPro" id="IPR013848">
    <property type="entry name" value="Methylthiotransferase_N"/>
</dbReference>
<evidence type="ECO:0000256" key="7">
    <source>
        <dbReference type="ARBA" id="ARBA00022723"/>
    </source>
</evidence>
<dbReference type="InterPro" id="IPR002792">
    <property type="entry name" value="TRAM_dom"/>
</dbReference>
<dbReference type="FunFam" id="3.80.30.20:FF:000001">
    <property type="entry name" value="tRNA-2-methylthio-N(6)-dimethylallyladenosine synthase 2"/>
    <property type="match status" value="1"/>
</dbReference>
<dbReference type="InterPro" id="IPR020612">
    <property type="entry name" value="Methylthiotransferase_CS"/>
</dbReference>
<dbReference type="CDD" id="cd01335">
    <property type="entry name" value="Radical_SAM"/>
    <property type="match status" value="1"/>
</dbReference>
<sequence length="447" mass="51240">MNTISKNNNSKLFFIETWGCQMNEEDSEKLSGMLKKIGYIKSSSKEKADLIIFNTCCVRENAELKVYGNLGTLKKLKKKNPNLIIAVCGCMMQQEGMAQDIIKRFPFVDIIFGTHNSHKFIEYLNRCLQSNEPIIEVFNKEEEIVEGIPIDRESSIKAFVTIMYGCNNFCTYCIVPYVRGRERSRKPEDIEKEIKDLVSKGYKEITLLGQNVNSYGKGIEPKINFAQLLERLNKIEGIERIRFMTSHPKDLTEDVIDVISKCSKLCEHIHLPVQSGSSRLLKKMNRNYTKEQYLSLVDKIKSKIPNVSITTDIIIGFPGETEEDFQETLDLIKKVEFDSAFTFLYSKRKNTPAYEMENQIDEDTKHDRFNRLVDVVNEISAKKNKEYENKIVEVLVEGKSKNDTTKLTGRTRTVKLVNFSGNADHIGKLVNVKITEAKSFSLVGEEV</sequence>
<dbReference type="InterPro" id="IPR006463">
    <property type="entry name" value="MiaB_methiolase"/>
</dbReference>
<evidence type="ECO:0000256" key="11">
    <source>
        <dbReference type="HAMAP-Rule" id="MF_01864"/>
    </source>
</evidence>
<keyword evidence="16" id="KW-1185">Reference proteome</keyword>
<evidence type="ECO:0000313" key="16">
    <source>
        <dbReference type="Proteomes" id="UP000175744"/>
    </source>
</evidence>
<dbReference type="Pfam" id="PF01938">
    <property type="entry name" value="TRAM"/>
    <property type="match status" value="1"/>
</dbReference>
<comment type="caution">
    <text evidence="15">The sequence shown here is derived from an EMBL/GenBank/DDBJ whole genome shotgun (WGS) entry which is preliminary data.</text>
</comment>
<dbReference type="GO" id="GO:0051539">
    <property type="term" value="F:4 iron, 4 sulfur cluster binding"/>
    <property type="evidence" value="ECO:0007669"/>
    <property type="project" value="UniProtKB-UniRule"/>
</dbReference>
<evidence type="ECO:0000259" key="12">
    <source>
        <dbReference type="PROSITE" id="PS50926"/>
    </source>
</evidence>
<protein>
    <recommendedName>
        <fullName evidence="10 11">tRNA-2-methylthio-N(6)-dimethylallyladenosine synthase</fullName>
        <ecNumber evidence="10 11">2.8.4.3</ecNumber>
    </recommendedName>
    <alternativeName>
        <fullName evidence="11">(Dimethylallyl)adenosine tRNA methylthiotransferase MiaB</fullName>
    </alternativeName>
    <alternativeName>
        <fullName evidence="11">tRNA-i(6)A37 methylthiotransferase</fullName>
    </alternativeName>
</protein>
<dbReference type="GO" id="GO:0005829">
    <property type="term" value="C:cytosol"/>
    <property type="evidence" value="ECO:0007669"/>
    <property type="project" value="TreeGrafter"/>
</dbReference>
<keyword evidence="4 11" id="KW-0808">Transferase</keyword>
<keyword evidence="7 11" id="KW-0479">Metal-binding</keyword>
<dbReference type="SUPFAM" id="SSF102114">
    <property type="entry name" value="Radical SAM enzymes"/>
    <property type="match status" value="1"/>
</dbReference>
<dbReference type="GO" id="GO:0035597">
    <property type="term" value="F:tRNA-2-methylthio-N(6)-dimethylallyladenosine(37) synthase activity"/>
    <property type="evidence" value="ECO:0007669"/>
    <property type="project" value="UniProtKB-EC"/>
</dbReference>
<dbReference type="Gene3D" id="3.40.50.12160">
    <property type="entry name" value="Methylthiotransferase, N-terminal domain"/>
    <property type="match status" value="1"/>
</dbReference>
<dbReference type="EC" id="2.8.4.3" evidence="10 11"/>
<dbReference type="SFLD" id="SFLDF00273">
    <property type="entry name" value="(dimethylallyl)adenosine_tRNA"/>
    <property type="match status" value="1"/>
</dbReference>
<keyword evidence="6 11" id="KW-0819">tRNA processing</keyword>
<dbReference type="GO" id="GO:0046872">
    <property type="term" value="F:metal ion binding"/>
    <property type="evidence" value="ECO:0007669"/>
    <property type="project" value="UniProtKB-KW"/>
</dbReference>
<evidence type="ECO:0000256" key="4">
    <source>
        <dbReference type="ARBA" id="ARBA00022679"/>
    </source>
</evidence>
<gene>
    <name evidence="11 15" type="primary">miaB</name>
    <name evidence="15" type="ORF">CLOACE_01090</name>
</gene>
<dbReference type="PATRIC" id="fig|1121290.3.peg.109"/>
<feature type="domain" description="Radical SAM core" evidence="14">
    <location>
        <begin position="152"/>
        <end position="382"/>
    </location>
</feature>
<dbReference type="PROSITE" id="PS50926">
    <property type="entry name" value="TRAM"/>
    <property type="match status" value="1"/>
</dbReference>
<comment type="function">
    <text evidence="1 11">Catalyzes the methylthiolation of N6-(dimethylallyl)adenosine (i(6)A), leading to the formation of 2-methylthio-N6-(dimethylallyl)adenosine (ms(2)i(6)A) at position 37 in tRNAs that read codons beginning with uridine.</text>
</comment>
<feature type="binding site" evidence="11">
    <location>
        <position position="170"/>
    </location>
    <ligand>
        <name>[4Fe-4S] cluster</name>
        <dbReference type="ChEBI" id="CHEBI:49883"/>
        <label>2</label>
        <note>4Fe-4S-S-AdoMet</note>
    </ligand>
</feature>
<feature type="binding site" evidence="11">
    <location>
        <position position="56"/>
    </location>
    <ligand>
        <name>[4Fe-4S] cluster</name>
        <dbReference type="ChEBI" id="CHEBI:49883"/>
        <label>1</label>
    </ligand>
</feature>
<dbReference type="SFLD" id="SFLDG01061">
    <property type="entry name" value="methylthiotransferase"/>
    <property type="match status" value="1"/>
</dbReference>
<feature type="binding site" evidence="11">
    <location>
        <position position="20"/>
    </location>
    <ligand>
        <name>[4Fe-4S] cluster</name>
        <dbReference type="ChEBI" id="CHEBI:49883"/>
        <label>1</label>
    </ligand>
</feature>
<evidence type="ECO:0000256" key="6">
    <source>
        <dbReference type="ARBA" id="ARBA00022694"/>
    </source>
</evidence>
<dbReference type="SFLD" id="SFLDS00029">
    <property type="entry name" value="Radical_SAM"/>
    <property type="match status" value="1"/>
</dbReference>
<dbReference type="AlphaFoldDB" id="A0A1E8F2J6"/>
<dbReference type="EMBL" id="LZFO01000001">
    <property type="protein sequence ID" value="OFI07761.1"/>
    <property type="molecule type" value="Genomic_DNA"/>
</dbReference>
<comment type="subcellular location">
    <subcellularLocation>
        <location evidence="11">Cytoplasm</location>
    </subcellularLocation>
</comment>
<evidence type="ECO:0000256" key="8">
    <source>
        <dbReference type="ARBA" id="ARBA00023004"/>
    </source>
</evidence>
<dbReference type="InterPro" id="IPR005839">
    <property type="entry name" value="Methylthiotransferase"/>
</dbReference>
<dbReference type="PROSITE" id="PS51449">
    <property type="entry name" value="MTTASE_N"/>
    <property type="match status" value="1"/>
</dbReference>
<keyword evidence="8 11" id="KW-0408">Iron</keyword>
<dbReference type="Pfam" id="PF00919">
    <property type="entry name" value="UPF0004"/>
    <property type="match status" value="1"/>
</dbReference>
<dbReference type="InterPro" id="IPR023404">
    <property type="entry name" value="rSAM_horseshoe"/>
</dbReference>
<proteinExistence type="inferred from homology"/>
<dbReference type="InterPro" id="IPR038135">
    <property type="entry name" value="Methylthiotransferase_N_sf"/>
</dbReference>
<dbReference type="Proteomes" id="UP000175744">
    <property type="component" value="Unassembled WGS sequence"/>
</dbReference>
<keyword evidence="2 11" id="KW-0004">4Fe-4S</keyword>
<evidence type="ECO:0000256" key="9">
    <source>
        <dbReference type="ARBA" id="ARBA00023014"/>
    </source>
</evidence>
<organism evidence="15 16">
    <name type="scientific">Clostridium acetireducens DSM 10703</name>
    <dbReference type="NCBI Taxonomy" id="1121290"/>
    <lineage>
        <taxon>Bacteria</taxon>
        <taxon>Bacillati</taxon>
        <taxon>Bacillota</taxon>
        <taxon>Clostridia</taxon>
        <taxon>Eubacteriales</taxon>
        <taxon>Clostridiaceae</taxon>
        <taxon>Clostridium</taxon>
    </lineage>
</organism>
<dbReference type="NCBIfam" id="TIGR01574">
    <property type="entry name" value="miaB-methiolase"/>
    <property type="match status" value="1"/>
</dbReference>
<evidence type="ECO:0000256" key="5">
    <source>
        <dbReference type="ARBA" id="ARBA00022691"/>
    </source>
</evidence>
<comment type="subunit">
    <text evidence="11">Monomer.</text>
</comment>
<dbReference type="OrthoDB" id="9805215at2"/>
<dbReference type="HAMAP" id="MF_01864">
    <property type="entry name" value="tRNA_metthiotr_MiaB"/>
    <property type="match status" value="1"/>
</dbReference>
<dbReference type="InterPro" id="IPR007197">
    <property type="entry name" value="rSAM"/>
</dbReference>
<dbReference type="InterPro" id="IPR006638">
    <property type="entry name" value="Elp3/MiaA/NifB-like_rSAM"/>
</dbReference>
<keyword evidence="5 11" id="KW-0949">S-adenosyl-L-methionine</keyword>
<dbReference type="PANTHER" id="PTHR43020:SF2">
    <property type="entry name" value="MITOCHONDRIAL TRNA METHYLTHIOTRANSFERASE CDK5RAP1"/>
    <property type="match status" value="1"/>
</dbReference>
<feature type="domain" description="MTTase N-terminal" evidence="13">
    <location>
        <begin position="11"/>
        <end position="129"/>
    </location>
</feature>